<dbReference type="EnsemblMetazoa" id="GPPI020618-RA">
    <property type="protein sequence ID" value="GPPI020618-PA"/>
    <property type="gene ID" value="GPPI020618"/>
</dbReference>
<keyword evidence="2" id="KW-1185">Reference proteome</keyword>
<dbReference type="EMBL" id="JXJN01009184">
    <property type="status" value="NOT_ANNOTATED_CDS"/>
    <property type="molecule type" value="Genomic_DNA"/>
</dbReference>
<dbReference type="Proteomes" id="UP000092460">
    <property type="component" value="Unassembled WGS sequence"/>
</dbReference>
<protein>
    <submittedName>
        <fullName evidence="1">Uncharacterized protein</fullName>
    </submittedName>
</protein>
<sequence>MKTVSKTISKRDKRIHMQMQSNLMSNRIPFRISMQFVVVVVVVVVVIVSNEEALFEQASFALKVDHNKMGFLRFPLCAIKTRMNDPSNLANVTKKPRFREQISNNLGKVSQEELSCFSNLIQLEWENKKLTLKSDTKNFIGIAKNLGDKRG</sequence>
<evidence type="ECO:0000313" key="1">
    <source>
        <dbReference type="EnsemblMetazoa" id="GPPI020618-PA"/>
    </source>
</evidence>
<reference evidence="1" key="2">
    <citation type="submission" date="2020-05" db="UniProtKB">
        <authorList>
            <consortium name="EnsemblMetazoa"/>
        </authorList>
    </citation>
    <scope>IDENTIFICATION</scope>
    <source>
        <strain evidence="1">IAEA</strain>
    </source>
</reference>
<reference evidence="2" key="1">
    <citation type="submission" date="2015-01" db="EMBL/GenBank/DDBJ databases">
        <authorList>
            <person name="Aksoy S."/>
            <person name="Warren W."/>
            <person name="Wilson R.K."/>
        </authorList>
    </citation>
    <scope>NUCLEOTIDE SEQUENCE [LARGE SCALE GENOMIC DNA]</scope>
    <source>
        <strain evidence="2">IAEA</strain>
    </source>
</reference>
<dbReference type="VEuPathDB" id="VectorBase:GPPI020618"/>
<organism evidence="1 2">
    <name type="scientific">Glossina palpalis gambiensis</name>
    <dbReference type="NCBI Taxonomy" id="67801"/>
    <lineage>
        <taxon>Eukaryota</taxon>
        <taxon>Metazoa</taxon>
        <taxon>Ecdysozoa</taxon>
        <taxon>Arthropoda</taxon>
        <taxon>Hexapoda</taxon>
        <taxon>Insecta</taxon>
        <taxon>Pterygota</taxon>
        <taxon>Neoptera</taxon>
        <taxon>Endopterygota</taxon>
        <taxon>Diptera</taxon>
        <taxon>Brachycera</taxon>
        <taxon>Muscomorpha</taxon>
        <taxon>Hippoboscoidea</taxon>
        <taxon>Glossinidae</taxon>
        <taxon>Glossina</taxon>
    </lineage>
</organism>
<accession>A0A1B0B6P6</accession>
<dbReference type="AlphaFoldDB" id="A0A1B0B6P6"/>
<name>A0A1B0B6P6_9MUSC</name>
<evidence type="ECO:0000313" key="2">
    <source>
        <dbReference type="Proteomes" id="UP000092460"/>
    </source>
</evidence>
<proteinExistence type="predicted"/>